<feature type="signal peptide" evidence="2">
    <location>
        <begin position="1"/>
        <end position="23"/>
    </location>
</feature>
<accession>A0A0D6JEY2</accession>
<evidence type="ECO:0000256" key="2">
    <source>
        <dbReference type="SAM" id="SignalP"/>
    </source>
</evidence>
<feature type="chain" id="PRO_5002306374" evidence="2">
    <location>
        <begin position="24"/>
        <end position="104"/>
    </location>
</feature>
<feature type="region of interest" description="Disordered" evidence="1">
    <location>
        <begin position="17"/>
        <end position="104"/>
    </location>
</feature>
<evidence type="ECO:0000313" key="3">
    <source>
        <dbReference type="EMBL" id="CPR18771.1"/>
    </source>
</evidence>
<evidence type="ECO:0000256" key="1">
    <source>
        <dbReference type="SAM" id="MobiDB-lite"/>
    </source>
</evidence>
<protein>
    <submittedName>
        <fullName evidence="3">Mucin</fullName>
    </submittedName>
</protein>
<dbReference type="Proteomes" id="UP000033187">
    <property type="component" value="Chromosome 1"/>
</dbReference>
<organism evidence="3 4">
    <name type="scientific">Candidatus Filomicrobium marinum</name>
    <dbReference type="NCBI Taxonomy" id="1608628"/>
    <lineage>
        <taxon>Bacteria</taxon>
        <taxon>Pseudomonadati</taxon>
        <taxon>Pseudomonadota</taxon>
        <taxon>Alphaproteobacteria</taxon>
        <taxon>Hyphomicrobiales</taxon>
        <taxon>Hyphomicrobiaceae</taxon>
        <taxon>Filomicrobium</taxon>
    </lineage>
</organism>
<dbReference type="OrthoDB" id="7933245at2"/>
<dbReference type="RefSeq" id="WP_046477988.1">
    <property type="nucleotide sequence ID" value="NZ_LN829118.1"/>
</dbReference>
<evidence type="ECO:0000313" key="4">
    <source>
        <dbReference type="Proteomes" id="UP000033187"/>
    </source>
</evidence>
<name>A0A0D6JEY2_9HYPH</name>
<keyword evidence="2" id="KW-0732">Signal</keyword>
<sequence length="104" mass="10508">MRPYLTSALLILLAGAISSPAISQDNTKGGPPKSMGDEAGKLPATGTMSERLPEMGATPRPSPEMETGSVGPKGPAKTMGDEAGKLPATGNMSGAVPKMTTPEK</sequence>
<keyword evidence="4" id="KW-1185">Reference proteome</keyword>
<dbReference type="KEGG" id="fil:BN1229_v1_1856"/>
<reference evidence="4" key="1">
    <citation type="submission" date="2015-02" db="EMBL/GenBank/DDBJ databases">
        <authorList>
            <person name="Chooi Y.-H."/>
        </authorList>
    </citation>
    <scope>NUCLEOTIDE SEQUENCE [LARGE SCALE GENOMIC DNA]</scope>
    <source>
        <strain evidence="4">strain Y</strain>
    </source>
</reference>
<gene>
    <name evidence="3" type="ORF">YBN1229_v1_1859</name>
</gene>
<dbReference type="AlphaFoldDB" id="A0A0D6JEY2"/>
<dbReference type="KEGG" id="fiy:BN1229_v1_1859"/>
<dbReference type="EMBL" id="LN829119">
    <property type="protein sequence ID" value="CPR18771.1"/>
    <property type="molecule type" value="Genomic_DNA"/>
</dbReference>
<proteinExistence type="predicted"/>